<protein>
    <submittedName>
        <fullName evidence="13">Regulating synaptic membrane exocytosis protein 2</fullName>
    </submittedName>
</protein>
<dbReference type="EMBL" id="WVUK01000053">
    <property type="protein sequence ID" value="KAF7494483.1"/>
    <property type="molecule type" value="Genomic_DNA"/>
</dbReference>
<feature type="domain" description="FYVE-type" evidence="11">
    <location>
        <begin position="90"/>
        <end position="146"/>
    </location>
</feature>
<dbReference type="PROSITE" id="PS50106">
    <property type="entry name" value="PDZ"/>
    <property type="match status" value="1"/>
</dbReference>
<evidence type="ECO:0000256" key="1">
    <source>
        <dbReference type="ARBA" id="ARBA00022723"/>
    </source>
</evidence>
<evidence type="ECO:0000313" key="14">
    <source>
        <dbReference type="EnsemblMetazoa" id="KAF7494483.1"/>
    </source>
</evidence>
<name>A0A834RIW4_SARSC</name>
<feature type="region of interest" description="Disordered" evidence="8">
    <location>
        <begin position="1640"/>
        <end position="1664"/>
    </location>
</feature>
<keyword evidence="1" id="KW-0479">Metal-binding</keyword>
<feature type="compositionally biased region" description="Polar residues" evidence="8">
    <location>
        <begin position="423"/>
        <end position="434"/>
    </location>
</feature>
<dbReference type="OrthoDB" id="420032at2759"/>
<reference evidence="14" key="3">
    <citation type="submission" date="2022-06" db="UniProtKB">
        <authorList>
            <consortium name="EnsemblMetazoa"/>
        </authorList>
    </citation>
    <scope>IDENTIFICATION</scope>
</reference>
<feature type="compositionally biased region" description="Polar residues" evidence="8">
    <location>
        <begin position="377"/>
        <end position="386"/>
    </location>
</feature>
<dbReference type="FunFam" id="3.30.40.10:FF:000044">
    <property type="entry name" value="Regulating synaptic membrane exocytosis protein 2"/>
    <property type="match status" value="1"/>
</dbReference>
<dbReference type="SMART" id="SM00228">
    <property type="entry name" value="PDZ"/>
    <property type="match status" value="1"/>
</dbReference>
<feature type="compositionally biased region" description="Polar residues" evidence="8">
    <location>
        <begin position="1"/>
        <end position="25"/>
    </location>
</feature>
<dbReference type="SUPFAM" id="SSF57903">
    <property type="entry name" value="FYVE/PHD zinc finger"/>
    <property type="match status" value="1"/>
</dbReference>
<feature type="region of interest" description="Disordered" evidence="8">
    <location>
        <begin position="1357"/>
        <end position="1463"/>
    </location>
</feature>
<evidence type="ECO:0000256" key="4">
    <source>
        <dbReference type="ARBA" id="ARBA00022833"/>
    </source>
</evidence>
<feature type="domain" description="C2" evidence="9">
    <location>
        <begin position="811"/>
        <end position="932"/>
    </location>
</feature>
<dbReference type="InterPro" id="IPR035892">
    <property type="entry name" value="C2_domain_sf"/>
</dbReference>
<dbReference type="InterPro" id="IPR054386">
    <property type="entry name" value="RIM_Znf"/>
</dbReference>
<dbReference type="InterPro" id="IPR039032">
    <property type="entry name" value="Rim-like"/>
</dbReference>
<feature type="compositionally biased region" description="Basic and acidic residues" evidence="8">
    <location>
        <begin position="1450"/>
        <end position="1463"/>
    </location>
</feature>
<organism evidence="13">
    <name type="scientific">Sarcoptes scabiei</name>
    <name type="common">Itch mite</name>
    <name type="synonym">Acarus scabiei</name>
    <dbReference type="NCBI Taxonomy" id="52283"/>
    <lineage>
        <taxon>Eukaryota</taxon>
        <taxon>Metazoa</taxon>
        <taxon>Ecdysozoa</taxon>
        <taxon>Arthropoda</taxon>
        <taxon>Chelicerata</taxon>
        <taxon>Arachnida</taxon>
        <taxon>Acari</taxon>
        <taxon>Acariformes</taxon>
        <taxon>Sarcoptiformes</taxon>
        <taxon>Astigmata</taxon>
        <taxon>Psoroptidia</taxon>
        <taxon>Sarcoptoidea</taxon>
        <taxon>Sarcoptidae</taxon>
        <taxon>Sarcoptinae</taxon>
        <taxon>Sarcoptes</taxon>
    </lineage>
</organism>
<dbReference type="PROSITE" id="PS50178">
    <property type="entry name" value="ZF_FYVE"/>
    <property type="match status" value="1"/>
</dbReference>
<dbReference type="InterPro" id="IPR010911">
    <property type="entry name" value="Rab_BD"/>
</dbReference>
<evidence type="ECO:0000256" key="5">
    <source>
        <dbReference type="ARBA" id="ARBA00023018"/>
    </source>
</evidence>
<dbReference type="SMART" id="SM00239">
    <property type="entry name" value="C2"/>
    <property type="match status" value="2"/>
</dbReference>
<feature type="region of interest" description="Disordered" evidence="8">
    <location>
        <begin position="1012"/>
        <end position="1035"/>
    </location>
</feature>
<feature type="domain" description="C2" evidence="9">
    <location>
        <begin position="1839"/>
        <end position="1957"/>
    </location>
</feature>
<dbReference type="GO" id="GO:0008270">
    <property type="term" value="F:zinc ion binding"/>
    <property type="evidence" value="ECO:0007669"/>
    <property type="project" value="UniProtKB-KW"/>
</dbReference>
<feature type="compositionally biased region" description="Polar residues" evidence="8">
    <location>
        <begin position="1605"/>
        <end position="1615"/>
    </location>
</feature>
<feature type="region of interest" description="Disordered" evidence="8">
    <location>
        <begin position="376"/>
        <end position="395"/>
    </location>
</feature>
<feature type="compositionally biased region" description="Acidic residues" evidence="8">
    <location>
        <begin position="1361"/>
        <end position="1375"/>
    </location>
</feature>
<dbReference type="GO" id="GO:0050806">
    <property type="term" value="P:positive regulation of synaptic transmission"/>
    <property type="evidence" value="ECO:0007669"/>
    <property type="project" value="TreeGrafter"/>
</dbReference>
<dbReference type="PANTHER" id="PTHR12157:SF25">
    <property type="entry name" value="REGULATING SYNAPTIC MEMBRANE EXOCYTOSIS PROTEIN 3"/>
    <property type="match status" value="1"/>
</dbReference>
<dbReference type="InterPro" id="IPR041489">
    <property type="entry name" value="PDZ_6"/>
</dbReference>
<evidence type="ECO:0000313" key="15">
    <source>
        <dbReference type="Proteomes" id="UP000070412"/>
    </source>
</evidence>
<dbReference type="GO" id="GO:0042734">
    <property type="term" value="C:presynaptic membrane"/>
    <property type="evidence" value="ECO:0007669"/>
    <property type="project" value="TreeGrafter"/>
</dbReference>
<feature type="compositionally biased region" description="Basic residues" evidence="8">
    <location>
        <begin position="1411"/>
        <end position="1427"/>
    </location>
</feature>
<reference evidence="15" key="1">
    <citation type="journal article" date="2020" name="PLoS Negl. Trop. Dis.">
        <title>High-quality nuclear genome for Sarcoptes scabiei-A critical resource for a neglected parasite.</title>
        <authorList>
            <person name="Korhonen P.K."/>
            <person name="Gasser R.B."/>
            <person name="Ma G."/>
            <person name="Wang T."/>
            <person name="Stroehlein A.J."/>
            <person name="Young N.D."/>
            <person name="Ang C.S."/>
            <person name="Fernando D.D."/>
            <person name="Lu H.C."/>
            <person name="Taylor S."/>
            <person name="Reynolds S.L."/>
            <person name="Mofiz E."/>
            <person name="Najaraj S.H."/>
            <person name="Gowda H."/>
            <person name="Madugundu A."/>
            <person name="Renuse S."/>
            <person name="Holt D."/>
            <person name="Pandey A."/>
            <person name="Papenfuss A.T."/>
            <person name="Fischer K."/>
        </authorList>
    </citation>
    <scope>NUCLEOTIDE SEQUENCE [LARGE SCALE GENOMIC DNA]</scope>
</reference>
<feature type="region of interest" description="Disordered" evidence="8">
    <location>
        <begin position="270"/>
        <end position="293"/>
    </location>
</feature>
<feature type="compositionally biased region" description="Basic and acidic residues" evidence="8">
    <location>
        <begin position="1376"/>
        <end position="1402"/>
    </location>
</feature>
<keyword evidence="2" id="KW-0677">Repeat</keyword>
<dbReference type="SUPFAM" id="SSF49562">
    <property type="entry name" value="C2 domain (Calcium/lipid-binding domain, CaLB)"/>
    <property type="match status" value="2"/>
</dbReference>
<accession>A0A834RIW4</accession>
<dbReference type="EnsemblMetazoa" id="SSS_6243s_mrna">
    <property type="protein sequence ID" value="KAF7494483.1"/>
    <property type="gene ID" value="SSS_6243"/>
</dbReference>
<dbReference type="GO" id="GO:0031267">
    <property type="term" value="F:small GTPase binding"/>
    <property type="evidence" value="ECO:0007669"/>
    <property type="project" value="InterPro"/>
</dbReference>
<dbReference type="Gene3D" id="2.60.40.150">
    <property type="entry name" value="C2 domain"/>
    <property type="match status" value="2"/>
</dbReference>
<sequence length="2000" mass="222672">MDSMSTSKFDEPTFSSSIHSGTSLPPLSIMPDLSHLSDQERPIIESVIQRQKKEEEEQSQLLRMQQNEVLVLEQSIRKRNEEHLRQGSDNDLKATCQICLKTKFADGVGHQCNYCQTRCCARCGGKVTLRSNKNIWVCMVCRKKQELLIKTGQWIHSPMMKRIVNSEQSPKASTNTPLIERIMNFASFNSPESFQTQTRHNKVPCLNFIRRNSLGMLPFFSSSSFCSSNQNLGSSSTDQSRQGFTDINQESSHFSTDQTNLNLRSLQNEYDPASYDSKPRRIRHLPSRQPSLPIYQNVSKPEMIDETANTLQKVTRTSSPKRQLPLSRQKSRELPHLETVLTVQNHSKEMMANQQFLQYTPLEIPRNSDDIIEKENSQLPLKTSSAKSSPKRLPRLPRRTTSITLVSPSITSSTTIPVPSSSNYQQNSGMSLKNSSDRMLPNYSRSFSGGDDSMSFSLGQNAQTLSSGIYLSANSLVRQNSIGSDPGEVRKPTPPPTRQLPVAYSNFQKPRLRERLRMHHVYQKSFSSSEDNTDQGPKSLTSELSTEDDFDLLDSFDSYGIVSGEMKQSSCQSSLNMRKNLFSLPSKQSSLSKYDDILESKMKNFLAHPITWEKSEDSTHMIGHMVLKKNLLPDTGLSSNVMLGMKVVGGRIIESGRLGAIIEKVKKGSIADTIGRLRPQDEVLEWNGVSLRGKTYDEVHDIIADSKHHSKIELLIARPLVEPIVSNPRKLPRFPMKQMGQFSQEEFLNQNQNNRIGRRHTDVISSVAQPRSLDIVDKNAFFTRGSSLGAEFSAKQLRATPYVKVTRSPTIVGRVQVKVFYDEQTLELFVTILNAIDLPPRKTGLLRNPFCTLYLLPDQTEKTFRQTSTVINTLEPVWNQTFQYSPLSSQEIRSRAFELTLLDYDHYSSNEILGFVIIELKNCPLDNESEWYCLANKEDYQHQIRHQLKTFCKRSNENSTGTSGLGGSALSPPTISATSLSARYSDSDIASELSVDDFDSKGDSWRCLLADTSQSGSMGSGGSGSSPPLGAGTFESGMITESQANTRRFKTLYQTKGNKGSYQLGQAYPSIANPSAASALHDNLRHNYYNRFQSGSVYPKQIRNSNLEHPSLSVSSLPSVVSDFVGSRNELSASRAIDFSNSKNLICPSARFLRAEFRKSSSQPSTVQRSKSPPILTKHPWIPSETNFDNQYNFQGAKKFSGQYKKRHLPLVPTITNAFNFGGSVRSLNNYRQNFNPDMKGTIETMYSDSEITLRPVFGSRPLLNQSILSIDNQNANDTSRQQRNASLENIDGNRNLPAISNLYSQEIHSESDLSSSGYHTKQIATGSSSNLNYRIKPKDFTSSSIDYRELKEFHNAENYGDADGEEETEIDDENPNQHDNRAKYYHRKELSNTGDRRDSQNKNHNLTIAGHHRASVHRRSSRRKKEKQMQHKQPAGDESEIETESSLTPREKIQPRTGVKQDHLHQSLGLNDQSLLSDVIPTARPKGSRTLSEFTGHRGHQHSAPVHPPHPSRSSLAVARSLSERCKEDKLIEGSFSDVPITSDVKSYSDQIDAVMEQLNANCDFSLDLLLADPASNVANKTSDGKGKKKHDPYGLPVQPGLTKKSNSASQLSVSAVKAKDRKKEKIFKKSFSTAGNDFEDDADFSDRSKDSTAGTPSTSGETIKQIRSKFSPKLTKSKMIPFSRHYKQSLPGVHYGGIQRSEEIIPETFLSSGGNLIISNKKIACEPSFDHCERNTLLESPVSIASSITSLRYESSGSNDGKDSNVGLAIQSKSIIPQTIMDSDSEIYMPPQNRSLPSNTCAKDALGTTSGDGEFANFVEGLGPGQIVGRQALAAANLGDIQLSLHDRKGNLEVEIIRARGLKSKQGAKILPAPSVKVYLMRNGKCISKVKTQMARRTLDPLFQQQLLFTDNYKGCNLHVVVSGLYGRMDKKTFMGVVQIVLDDLDLNNIVIGWYKLFNESSAISLPQSFKSSGSGGSGPGSVSGATSLMSASMDSFN</sequence>
<feature type="region of interest" description="Disordered" evidence="8">
    <location>
        <begin position="481"/>
        <end position="501"/>
    </location>
</feature>
<dbReference type="FunFam" id="2.60.40.150:FF:000188">
    <property type="entry name" value="Uncharacterized protein, isoform D"/>
    <property type="match status" value="1"/>
</dbReference>
<feature type="region of interest" description="Disordered" evidence="8">
    <location>
        <begin position="1159"/>
        <end position="1180"/>
    </location>
</feature>
<dbReference type="PANTHER" id="PTHR12157">
    <property type="entry name" value="REGULATING SYNAPTIC MEMBRANE EXOCYTOSIS PROTEIN"/>
    <property type="match status" value="1"/>
</dbReference>
<dbReference type="Pfam" id="PF17820">
    <property type="entry name" value="PDZ_6"/>
    <property type="match status" value="1"/>
</dbReference>
<evidence type="ECO:0000313" key="13">
    <source>
        <dbReference type="EMBL" id="KAF7494483.1"/>
    </source>
</evidence>
<feature type="compositionally biased region" description="Polar residues" evidence="8">
    <location>
        <begin position="1988"/>
        <end position="2000"/>
    </location>
</feature>
<feature type="region of interest" description="Disordered" evidence="8">
    <location>
        <begin position="524"/>
        <end position="544"/>
    </location>
</feature>
<evidence type="ECO:0000256" key="3">
    <source>
        <dbReference type="ARBA" id="ARBA00022771"/>
    </source>
</evidence>
<dbReference type="PROSITE" id="PS50916">
    <property type="entry name" value="RABBD"/>
    <property type="match status" value="1"/>
</dbReference>
<keyword evidence="3 7" id="KW-0863">Zinc-finger</keyword>
<dbReference type="InterPro" id="IPR013083">
    <property type="entry name" value="Znf_RING/FYVE/PHD"/>
</dbReference>
<keyword evidence="5" id="KW-0770">Synapse</keyword>
<evidence type="ECO:0000259" key="10">
    <source>
        <dbReference type="PROSITE" id="PS50106"/>
    </source>
</evidence>
<dbReference type="GO" id="GO:0048167">
    <property type="term" value="P:regulation of synaptic plasticity"/>
    <property type="evidence" value="ECO:0007669"/>
    <property type="project" value="TreeGrafter"/>
</dbReference>
<feature type="region of interest" description="Disordered" evidence="8">
    <location>
        <begin position="1580"/>
        <end position="1617"/>
    </location>
</feature>
<dbReference type="GO" id="GO:2000300">
    <property type="term" value="P:regulation of synaptic vesicle exocytosis"/>
    <property type="evidence" value="ECO:0007669"/>
    <property type="project" value="TreeGrafter"/>
</dbReference>
<evidence type="ECO:0000256" key="2">
    <source>
        <dbReference type="ARBA" id="ARBA00022737"/>
    </source>
</evidence>
<keyword evidence="15" id="KW-1185">Reference proteome</keyword>
<proteinExistence type="predicted"/>
<dbReference type="PROSITE" id="PS50004">
    <property type="entry name" value="C2"/>
    <property type="match status" value="2"/>
</dbReference>
<dbReference type="InterPro" id="IPR000008">
    <property type="entry name" value="C2_dom"/>
</dbReference>
<dbReference type="GO" id="GO:0044325">
    <property type="term" value="F:transmembrane transporter binding"/>
    <property type="evidence" value="ECO:0007669"/>
    <property type="project" value="TreeGrafter"/>
</dbReference>
<evidence type="ECO:0000259" key="12">
    <source>
        <dbReference type="PROSITE" id="PS50916"/>
    </source>
</evidence>
<feature type="region of interest" description="Disordered" evidence="8">
    <location>
        <begin position="1487"/>
        <end position="1515"/>
    </location>
</feature>
<dbReference type="Pfam" id="PF22601">
    <property type="entry name" value="RIM2a_ZnF"/>
    <property type="match status" value="1"/>
</dbReference>
<evidence type="ECO:0000259" key="11">
    <source>
        <dbReference type="PROSITE" id="PS50178"/>
    </source>
</evidence>
<feature type="domain" description="PDZ" evidence="10">
    <location>
        <begin position="624"/>
        <end position="718"/>
    </location>
</feature>
<evidence type="ECO:0000259" key="9">
    <source>
        <dbReference type="PROSITE" id="PS50004"/>
    </source>
</evidence>
<dbReference type="InterPro" id="IPR011011">
    <property type="entry name" value="Znf_FYVE_PHD"/>
</dbReference>
<feature type="region of interest" description="Disordered" evidence="8">
    <location>
        <begin position="1"/>
        <end position="33"/>
    </location>
</feature>
<dbReference type="SUPFAM" id="SSF50156">
    <property type="entry name" value="PDZ domain-like"/>
    <property type="match status" value="1"/>
</dbReference>
<dbReference type="GO" id="GO:0006886">
    <property type="term" value="P:intracellular protein transport"/>
    <property type="evidence" value="ECO:0007669"/>
    <property type="project" value="InterPro"/>
</dbReference>
<evidence type="ECO:0000256" key="8">
    <source>
        <dbReference type="SAM" id="MobiDB-lite"/>
    </source>
</evidence>
<dbReference type="CDD" id="cd06714">
    <property type="entry name" value="PDZ_RIM-like"/>
    <property type="match status" value="1"/>
</dbReference>
<reference evidence="13" key="2">
    <citation type="submission" date="2020-01" db="EMBL/GenBank/DDBJ databases">
        <authorList>
            <person name="Korhonen P.K.K."/>
            <person name="Guangxu M.G."/>
            <person name="Wang T.W."/>
            <person name="Stroehlein A.J.S."/>
            <person name="Young N.D."/>
            <person name="Ang C.-S.A."/>
            <person name="Fernando D.W.F."/>
            <person name="Lu H.L."/>
            <person name="Taylor S.T."/>
            <person name="Ehtesham M.E.M."/>
            <person name="Najaraj S.H.N."/>
            <person name="Harsha G.H.G."/>
            <person name="Madugundu A.M."/>
            <person name="Renuse S.R."/>
            <person name="Holt D.H."/>
            <person name="Pandey A.P."/>
            <person name="Papenfuss A.P."/>
            <person name="Gasser R.B.G."/>
            <person name="Fischer K.F."/>
        </authorList>
    </citation>
    <scope>NUCLEOTIDE SEQUENCE</scope>
    <source>
        <strain evidence="13">SSS_KF_BRIS2020</strain>
    </source>
</reference>
<feature type="compositionally biased region" description="Polar residues" evidence="8">
    <location>
        <begin position="1653"/>
        <end position="1664"/>
    </location>
</feature>
<dbReference type="InterPro" id="IPR001478">
    <property type="entry name" value="PDZ"/>
</dbReference>
<feature type="compositionally biased region" description="Low complexity" evidence="8">
    <location>
        <begin position="410"/>
        <end position="422"/>
    </location>
</feature>
<dbReference type="GO" id="GO:0048791">
    <property type="term" value="P:calcium ion-regulated exocytosis of neurotransmitter"/>
    <property type="evidence" value="ECO:0007669"/>
    <property type="project" value="TreeGrafter"/>
</dbReference>
<feature type="region of interest" description="Disordered" evidence="8">
    <location>
        <begin position="410"/>
        <end position="446"/>
    </location>
</feature>
<dbReference type="InterPro" id="IPR017455">
    <property type="entry name" value="Znf_FYVE-rel"/>
</dbReference>
<dbReference type="GO" id="GO:0042391">
    <property type="term" value="P:regulation of membrane potential"/>
    <property type="evidence" value="ECO:0007669"/>
    <property type="project" value="TreeGrafter"/>
</dbReference>
<dbReference type="Gene3D" id="2.30.42.10">
    <property type="match status" value="1"/>
</dbReference>
<dbReference type="Gene3D" id="3.30.40.10">
    <property type="entry name" value="Zinc/RING finger domain, C3HC4 (zinc finger)"/>
    <property type="match status" value="1"/>
</dbReference>
<evidence type="ECO:0000256" key="6">
    <source>
        <dbReference type="ARBA" id="ARBA00034103"/>
    </source>
</evidence>
<evidence type="ECO:0000256" key="7">
    <source>
        <dbReference type="PROSITE-ProRule" id="PRU00091"/>
    </source>
</evidence>
<keyword evidence="4" id="KW-0862">Zinc</keyword>
<comment type="subcellular location">
    <subcellularLocation>
        <location evidence="6">Synapse</location>
    </subcellularLocation>
</comment>
<gene>
    <name evidence="13" type="ORF">SSS_6243</name>
</gene>
<feature type="domain" description="RabBD" evidence="12">
    <location>
        <begin position="30"/>
        <end position="158"/>
    </location>
</feature>
<feature type="region of interest" description="Disordered" evidence="8">
    <location>
        <begin position="1972"/>
        <end position="2000"/>
    </location>
</feature>
<dbReference type="InterPro" id="IPR036034">
    <property type="entry name" value="PDZ_sf"/>
</dbReference>
<dbReference type="Proteomes" id="UP000070412">
    <property type="component" value="Unassembled WGS sequence"/>
</dbReference>
<dbReference type="Pfam" id="PF00168">
    <property type="entry name" value="C2"/>
    <property type="match status" value="2"/>
</dbReference>
<feature type="compositionally biased region" description="Polar residues" evidence="8">
    <location>
        <begin position="1160"/>
        <end position="1171"/>
    </location>
</feature>
<dbReference type="GO" id="GO:0048788">
    <property type="term" value="C:cytoskeleton of presynaptic active zone"/>
    <property type="evidence" value="ECO:0007669"/>
    <property type="project" value="TreeGrafter"/>
</dbReference>